<proteinExistence type="predicted"/>
<protein>
    <submittedName>
        <fullName evidence="7">LytTR family transcriptional regulator</fullName>
    </submittedName>
</protein>
<organism evidence="7 8">
    <name type="scientific">Staphylococcus nepalensis</name>
    <dbReference type="NCBI Taxonomy" id="214473"/>
    <lineage>
        <taxon>Bacteria</taxon>
        <taxon>Bacillati</taxon>
        <taxon>Bacillota</taxon>
        <taxon>Bacilli</taxon>
        <taxon>Bacillales</taxon>
        <taxon>Staphylococcaceae</taxon>
        <taxon>Staphylococcus</taxon>
    </lineage>
</organism>
<dbReference type="Proteomes" id="UP000240400">
    <property type="component" value="Unassembled WGS sequence"/>
</dbReference>
<accession>A0A2T4S5A6</accession>
<evidence type="ECO:0000256" key="3">
    <source>
        <dbReference type="ARBA" id="ARBA00023015"/>
    </source>
</evidence>
<dbReference type="RefSeq" id="WP_142402055.1">
    <property type="nucleotide sequence ID" value="NZ_PZHR01000772.1"/>
</dbReference>
<dbReference type="Gene3D" id="2.40.50.1020">
    <property type="entry name" value="LytTr DNA-binding domain"/>
    <property type="match status" value="1"/>
</dbReference>
<dbReference type="InterPro" id="IPR007492">
    <property type="entry name" value="LytTR_DNA-bd_dom"/>
</dbReference>
<evidence type="ECO:0000256" key="4">
    <source>
        <dbReference type="ARBA" id="ARBA00023125"/>
    </source>
</evidence>
<keyword evidence="5" id="KW-0804">Transcription</keyword>
<keyword evidence="4" id="KW-0238">DNA-binding</keyword>
<comment type="caution">
    <text evidence="7">The sequence shown here is derived from an EMBL/GenBank/DDBJ whole genome shotgun (WGS) entry which is preliminary data.</text>
</comment>
<keyword evidence="3" id="KW-0805">Transcription regulation</keyword>
<reference evidence="7 8" key="1">
    <citation type="journal article" date="2016" name="Front. Microbiol.">
        <title>Comprehensive Phylogenetic Analysis of Bovine Non-aureus Staphylococci Species Based on Whole-Genome Sequencing.</title>
        <authorList>
            <person name="Naushad S."/>
            <person name="Barkema H.W."/>
            <person name="Luby C."/>
            <person name="Condas L.A."/>
            <person name="Nobrega D.B."/>
            <person name="Carson D.A."/>
            <person name="De Buck J."/>
        </authorList>
    </citation>
    <scope>NUCLEOTIDE SEQUENCE [LARGE SCALE GENOMIC DNA]</scope>
    <source>
        <strain evidence="7 8">SNUC 4337</strain>
    </source>
</reference>
<dbReference type="GO" id="GO:0000156">
    <property type="term" value="F:phosphorelay response regulator activity"/>
    <property type="evidence" value="ECO:0007669"/>
    <property type="project" value="InterPro"/>
</dbReference>
<dbReference type="PANTHER" id="PTHR37299:SF2">
    <property type="entry name" value="HTH LYTTR-TYPE DOMAIN-CONTAINING PROTEIN"/>
    <property type="match status" value="1"/>
</dbReference>
<dbReference type="GO" id="GO:0003677">
    <property type="term" value="F:DNA binding"/>
    <property type="evidence" value="ECO:0007669"/>
    <property type="project" value="UniProtKB-KW"/>
</dbReference>
<feature type="non-terminal residue" evidence="7">
    <location>
        <position position="1"/>
    </location>
</feature>
<comment type="subcellular location">
    <subcellularLocation>
        <location evidence="1">Cytoplasm</location>
    </subcellularLocation>
</comment>
<dbReference type="InterPro" id="IPR046947">
    <property type="entry name" value="LytR-like"/>
</dbReference>
<evidence type="ECO:0000313" key="8">
    <source>
        <dbReference type="Proteomes" id="UP000240400"/>
    </source>
</evidence>
<dbReference type="EMBL" id="PZHR01000772">
    <property type="protein sequence ID" value="PTK42850.1"/>
    <property type="molecule type" value="Genomic_DNA"/>
</dbReference>
<evidence type="ECO:0000256" key="2">
    <source>
        <dbReference type="ARBA" id="ARBA00022490"/>
    </source>
</evidence>
<keyword evidence="2" id="KW-0963">Cytoplasm</keyword>
<evidence type="ECO:0000313" key="7">
    <source>
        <dbReference type="EMBL" id="PTK42850.1"/>
    </source>
</evidence>
<dbReference type="SMART" id="SM00850">
    <property type="entry name" value="LytTR"/>
    <property type="match status" value="1"/>
</dbReference>
<evidence type="ECO:0000256" key="5">
    <source>
        <dbReference type="ARBA" id="ARBA00023163"/>
    </source>
</evidence>
<sequence length="77" mass="9331">TSTIQTLTGKENDKTYRFPIEDFLYIRSEQRKLFAYTTSHRLHIQQRFYQLEQSLPKDFIRISQSEIINMHNIKHVS</sequence>
<feature type="domain" description="HTH LytTR-type" evidence="6">
    <location>
        <begin position="7"/>
        <end position="77"/>
    </location>
</feature>
<evidence type="ECO:0000256" key="1">
    <source>
        <dbReference type="ARBA" id="ARBA00004496"/>
    </source>
</evidence>
<dbReference type="PROSITE" id="PS50930">
    <property type="entry name" value="HTH_LYTTR"/>
    <property type="match status" value="1"/>
</dbReference>
<dbReference type="GO" id="GO:0005737">
    <property type="term" value="C:cytoplasm"/>
    <property type="evidence" value="ECO:0007669"/>
    <property type="project" value="UniProtKB-SubCell"/>
</dbReference>
<dbReference type="AlphaFoldDB" id="A0A2T4S5A6"/>
<dbReference type="PANTHER" id="PTHR37299">
    <property type="entry name" value="TRANSCRIPTIONAL REGULATOR-RELATED"/>
    <property type="match status" value="1"/>
</dbReference>
<dbReference type="Pfam" id="PF04397">
    <property type="entry name" value="LytTR"/>
    <property type="match status" value="1"/>
</dbReference>
<evidence type="ECO:0000259" key="6">
    <source>
        <dbReference type="PROSITE" id="PS50930"/>
    </source>
</evidence>
<gene>
    <name evidence="7" type="ORF">BUZ61_17145</name>
</gene>
<name>A0A2T4S5A6_9STAP</name>